<dbReference type="AlphaFoldDB" id="A0A420ENU2"/>
<name>A0A420ENU2_9SPHN</name>
<dbReference type="Pfam" id="PF11171">
    <property type="entry name" value="DUF2958"/>
    <property type="match status" value="1"/>
</dbReference>
<proteinExistence type="predicted"/>
<gene>
    <name evidence="1" type="ORF">D6851_03640</name>
</gene>
<comment type="caution">
    <text evidence="1">The sequence shown here is derived from an EMBL/GenBank/DDBJ whole genome shotgun (WGS) entry which is preliminary data.</text>
</comment>
<dbReference type="Proteomes" id="UP000284395">
    <property type="component" value="Unassembled WGS sequence"/>
</dbReference>
<sequence>MILLTPEIRAQLGANDPEHGLEHVPVVKLFNPLGPGVWLATCLEPDGDTLWGIADLDMDCAEYGPFSLIELQQLDVGLGLGIERDILFETHTRLRAWLEVIDEVGGIRAAESVIARFEREG</sequence>
<dbReference type="OrthoDB" id="1070337at2"/>
<keyword evidence="2" id="KW-1185">Reference proteome</keyword>
<dbReference type="RefSeq" id="WP_120323540.1">
    <property type="nucleotide sequence ID" value="NZ_RAPF01000002.1"/>
</dbReference>
<protein>
    <submittedName>
        <fullName evidence="1">DUF2958 domain-containing protein</fullName>
    </submittedName>
</protein>
<evidence type="ECO:0000313" key="1">
    <source>
        <dbReference type="EMBL" id="RKF22341.1"/>
    </source>
</evidence>
<evidence type="ECO:0000313" key="2">
    <source>
        <dbReference type="Proteomes" id="UP000284395"/>
    </source>
</evidence>
<dbReference type="EMBL" id="RAPF01000002">
    <property type="protein sequence ID" value="RKF22341.1"/>
    <property type="molecule type" value="Genomic_DNA"/>
</dbReference>
<dbReference type="InterPro" id="IPR021341">
    <property type="entry name" value="DUF2958"/>
</dbReference>
<organism evidence="1 2">
    <name type="scientific">Altericroceibacterium spongiae</name>
    <dbReference type="NCBI Taxonomy" id="2320269"/>
    <lineage>
        <taxon>Bacteria</taxon>
        <taxon>Pseudomonadati</taxon>
        <taxon>Pseudomonadota</taxon>
        <taxon>Alphaproteobacteria</taxon>
        <taxon>Sphingomonadales</taxon>
        <taxon>Erythrobacteraceae</taxon>
        <taxon>Altericroceibacterium</taxon>
    </lineage>
</organism>
<accession>A0A420ENU2</accession>
<reference evidence="1 2" key="1">
    <citation type="submission" date="2018-09" db="EMBL/GenBank/DDBJ databases">
        <title>Altererythrobacter spongiae sp. nov., isolated from a marine sponge.</title>
        <authorList>
            <person name="Zhuang L."/>
            <person name="Luo L."/>
        </authorList>
    </citation>
    <scope>NUCLEOTIDE SEQUENCE [LARGE SCALE GENOMIC DNA]</scope>
    <source>
        <strain evidence="1 2">HN-Y73</strain>
    </source>
</reference>